<dbReference type="AlphaFoldDB" id="A0A4R1N1H1"/>
<organism evidence="2 3">
    <name type="scientific">Natranaerovirga hydrolytica</name>
    <dbReference type="NCBI Taxonomy" id="680378"/>
    <lineage>
        <taxon>Bacteria</taxon>
        <taxon>Bacillati</taxon>
        <taxon>Bacillota</taxon>
        <taxon>Clostridia</taxon>
        <taxon>Lachnospirales</taxon>
        <taxon>Natranaerovirgaceae</taxon>
        <taxon>Natranaerovirga</taxon>
    </lineage>
</organism>
<proteinExistence type="predicted"/>
<gene>
    <name evidence="2" type="ORF">EDC19_1197</name>
</gene>
<dbReference type="RefSeq" id="WP_132281877.1">
    <property type="nucleotide sequence ID" value="NZ_SMGQ01000011.1"/>
</dbReference>
<feature type="coiled-coil region" evidence="1">
    <location>
        <begin position="86"/>
        <end position="124"/>
    </location>
</feature>
<evidence type="ECO:0000256" key="1">
    <source>
        <dbReference type="SAM" id="Coils"/>
    </source>
</evidence>
<keyword evidence="3" id="KW-1185">Reference proteome</keyword>
<keyword evidence="1" id="KW-0175">Coiled coil</keyword>
<name>A0A4R1N1H1_9FIRM</name>
<protein>
    <submittedName>
        <fullName evidence="2">Uncharacterized protein</fullName>
    </submittedName>
</protein>
<accession>A0A4R1N1H1</accession>
<dbReference type="Proteomes" id="UP000294545">
    <property type="component" value="Unassembled WGS sequence"/>
</dbReference>
<dbReference type="EMBL" id="SMGQ01000011">
    <property type="protein sequence ID" value="TCK98762.1"/>
    <property type="molecule type" value="Genomic_DNA"/>
</dbReference>
<evidence type="ECO:0000313" key="3">
    <source>
        <dbReference type="Proteomes" id="UP000294545"/>
    </source>
</evidence>
<reference evidence="2 3" key="1">
    <citation type="submission" date="2019-03" db="EMBL/GenBank/DDBJ databases">
        <title>Genomic Encyclopedia of Type Strains, Phase IV (KMG-IV): sequencing the most valuable type-strain genomes for metagenomic binning, comparative biology and taxonomic classification.</title>
        <authorList>
            <person name="Goeker M."/>
        </authorList>
    </citation>
    <scope>NUCLEOTIDE SEQUENCE [LARGE SCALE GENOMIC DNA]</scope>
    <source>
        <strain evidence="2 3">DSM 24176</strain>
    </source>
</reference>
<dbReference type="PROSITE" id="PS51257">
    <property type="entry name" value="PROKAR_LIPOPROTEIN"/>
    <property type="match status" value="1"/>
</dbReference>
<evidence type="ECO:0000313" key="2">
    <source>
        <dbReference type="EMBL" id="TCK98762.1"/>
    </source>
</evidence>
<comment type="caution">
    <text evidence="2">The sequence shown here is derived from an EMBL/GenBank/DDBJ whole genome shotgun (WGS) entry which is preliminary data.</text>
</comment>
<sequence>MHKKTLLKTCILLIVLTIMVGCRNNEDQLETVEANIAIIQKDIQEYFLTLDTNVLNNTHTKINETKSLLEDINSTYLYILEGAEVIVNYKNDYKDFLETNEQLIENLQQQMNTIEERSLEYYRLLSLNYRTSVGHIFGEYEMIIEMINTYNEERLGYDQETIESFETLVTQINGLIQALQELEVDHEQDIAHQEEYTTLFESYKSVLEHLNRHADMIIEVDHAVQDLNSYE</sequence>